<feature type="compositionally biased region" description="Polar residues" evidence="1">
    <location>
        <begin position="14"/>
        <end position="25"/>
    </location>
</feature>
<name>A0A812QNE0_SYMPI</name>
<feature type="region of interest" description="Disordered" evidence="1">
    <location>
        <begin position="79"/>
        <end position="100"/>
    </location>
</feature>
<dbReference type="AlphaFoldDB" id="A0A812QNE0"/>
<evidence type="ECO:0000256" key="1">
    <source>
        <dbReference type="SAM" id="MobiDB-lite"/>
    </source>
</evidence>
<dbReference type="Proteomes" id="UP000649617">
    <property type="component" value="Unassembled WGS sequence"/>
</dbReference>
<evidence type="ECO:0000313" key="3">
    <source>
        <dbReference type="Proteomes" id="UP000649617"/>
    </source>
</evidence>
<reference evidence="2" key="1">
    <citation type="submission" date="2021-02" db="EMBL/GenBank/DDBJ databases">
        <authorList>
            <person name="Dougan E. K."/>
            <person name="Rhodes N."/>
            <person name="Thang M."/>
            <person name="Chan C."/>
        </authorList>
    </citation>
    <scope>NUCLEOTIDE SEQUENCE</scope>
</reference>
<feature type="region of interest" description="Disordered" evidence="1">
    <location>
        <begin position="1"/>
        <end position="25"/>
    </location>
</feature>
<gene>
    <name evidence="2" type="ORF">SPIL2461_LOCUS9738</name>
</gene>
<proteinExistence type="predicted"/>
<evidence type="ECO:0000313" key="2">
    <source>
        <dbReference type="EMBL" id="CAE7395804.1"/>
    </source>
</evidence>
<dbReference type="OrthoDB" id="426786at2759"/>
<dbReference type="EMBL" id="CAJNIZ010017258">
    <property type="protein sequence ID" value="CAE7395804.1"/>
    <property type="molecule type" value="Genomic_DNA"/>
</dbReference>
<organism evidence="2 3">
    <name type="scientific">Symbiodinium pilosum</name>
    <name type="common">Dinoflagellate</name>
    <dbReference type="NCBI Taxonomy" id="2952"/>
    <lineage>
        <taxon>Eukaryota</taxon>
        <taxon>Sar</taxon>
        <taxon>Alveolata</taxon>
        <taxon>Dinophyceae</taxon>
        <taxon>Suessiales</taxon>
        <taxon>Symbiodiniaceae</taxon>
        <taxon>Symbiodinium</taxon>
    </lineage>
</organism>
<feature type="compositionally biased region" description="Basic and acidic residues" evidence="1">
    <location>
        <begin position="1"/>
        <end position="10"/>
    </location>
</feature>
<sequence>MRRDRVKNGDEPGSSGSNTSSDVEMQRQSIDFQVLARVGIMLGDRTALDATQFRDFVERDPDSFEVAIKLFRMQMVMAQAQDERESTPPGASDCDPADRM</sequence>
<feature type="non-terminal residue" evidence="2">
    <location>
        <position position="1"/>
    </location>
</feature>
<keyword evidence="3" id="KW-1185">Reference proteome</keyword>
<protein>
    <submittedName>
        <fullName evidence="2">Uncharacterized protein</fullName>
    </submittedName>
</protein>
<comment type="caution">
    <text evidence="2">The sequence shown here is derived from an EMBL/GenBank/DDBJ whole genome shotgun (WGS) entry which is preliminary data.</text>
</comment>
<accession>A0A812QNE0</accession>